<comment type="caution">
    <text evidence="1">The sequence shown here is derived from an EMBL/GenBank/DDBJ whole genome shotgun (WGS) entry which is preliminary data.</text>
</comment>
<proteinExistence type="predicted"/>
<gene>
    <name evidence="1" type="ORF">ENW66_05245</name>
</gene>
<evidence type="ECO:0000313" key="1">
    <source>
        <dbReference type="EMBL" id="HFW32339.1"/>
    </source>
</evidence>
<name>A0A7C3MBB7_ARCFL</name>
<dbReference type="EMBL" id="DTLB01000032">
    <property type="protein sequence ID" value="HFW32339.1"/>
    <property type="molecule type" value="Genomic_DNA"/>
</dbReference>
<accession>A0A7C3MBB7</accession>
<dbReference type="AlphaFoldDB" id="A0A7C3MBB7"/>
<reference evidence="1" key="1">
    <citation type="journal article" date="2020" name="mSystems">
        <title>Genome- and Community-Level Interaction Insights into Carbon Utilization and Element Cycling Functions of Hydrothermarchaeota in Hydrothermal Sediment.</title>
        <authorList>
            <person name="Zhou Z."/>
            <person name="Liu Y."/>
            <person name="Xu W."/>
            <person name="Pan J."/>
            <person name="Luo Z.H."/>
            <person name="Li M."/>
        </authorList>
    </citation>
    <scope>NUCLEOTIDE SEQUENCE [LARGE SCALE GENOMIC DNA]</scope>
    <source>
        <strain evidence="1">SpSt-87</strain>
    </source>
</reference>
<sequence length="70" mass="7970">MGKNFFQFVTENMSAPVKFEILPDIEDDEIVGTVVHGEGLRDLLSVKITGWRYSTTKLESEVQRNPDLVE</sequence>
<protein>
    <submittedName>
        <fullName evidence="1">Uncharacterized protein</fullName>
    </submittedName>
</protein>
<organism evidence="1">
    <name type="scientific">Archaeoglobus fulgidus</name>
    <dbReference type="NCBI Taxonomy" id="2234"/>
    <lineage>
        <taxon>Archaea</taxon>
        <taxon>Methanobacteriati</taxon>
        <taxon>Methanobacteriota</taxon>
        <taxon>Archaeoglobi</taxon>
        <taxon>Archaeoglobales</taxon>
        <taxon>Archaeoglobaceae</taxon>
        <taxon>Archaeoglobus</taxon>
    </lineage>
</organism>